<dbReference type="NCBIfam" id="TIGR04283">
    <property type="entry name" value="glyco_like_mftF"/>
    <property type="match status" value="1"/>
</dbReference>
<comment type="caution">
    <text evidence="7">The sequence shown here is derived from an EMBL/GenBank/DDBJ whole genome shotgun (WGS) entry which is preliminary data.</text>
</comment>
<dbReference type="InterPro" id="IPR026461">
    <property type="entry name" value="Trfase_2_rSAM/seldom_assoc"/>
</dbReference>
<feature type="domain" description="Glycosyltransferase 2-like" evidence="6">
    <location>
        <begin position="9"/>
        <end position="104"/>
    </location>
</feature>
<dbReference type="SUPFAM" id="SSF53448">
    <property type="entry name" value="Nucleotide-diphospho-sugar transferases"/>
    <property type="match status" value="1"/>
</dbReference>
<evidence type="ECO:0000256" key="5">
    <source>
        <dbReference type="ARBA" id="ARBA00023136"/>
    </source>
</evidence>
<name>A0A918XG99_9GAMM</name>
<dbReference type="PANTHER" id="PTHR43646">
    <property type="entry name" value="GLYCOSYLTRANSFERASE"/>
    <property type="match status" value="1"/>
</dbReference>
<dbReference type="GO" id="GO:0016757">
    <property type="term" value="F:glycosyltransferase activity"/>
    <property type="evidence" value="ECO:0007669"/>
    <property type="project" value="UniProtKB-KW"/>
</dbReference>
<dbReference type="InterPro" id="IPR029044">
    <property type="entry name" value="Nucleotide-diphossugar_trans"/>
</dbReference>
<keyword evidence="2" id="KW-1003">Cell membrane</keyword>
<dbReference type="InterPro" id="IPR001173">
    <property type="entry name" value="Glyco_trans_2-like"/>
</dbReference>
<evidence type="ECO:0000313" key="8">
    <source>
        <dbReference type="Proteomes" id="UP000644693"/>
    </source>
</evidence>
<keyword evidence="3" id="KW-0328">Glycosyltransferase</keyword>
<dbReference type="AlphaFoldDB" id="A0A918XG99"/>
<evidence type="ECO:0000256" key="2">
    <source>
        <dbReference type="ARBA" id="ARBA00022475"/>
    </source>
</evidence>
<keyword evidence="4 7" id="KW-0808">Transferase</keyword>
<keyword evidence="8" id="KW-1185">Reference proteome</keyword>
<evidence type="ECO:0000256" key="4">
    <source>
        <dbReference type="ARBA" id="ARBA00022679"/>
    </source>
</evidence>
<keyword evidence="5" id="KW-0472">Membrane</keyword>
<protein>
    <submittedName>
        <fullName evidence="7">Glycosyl transferase</fullName>
    </submittedName>
</protein>
<dbReference type="Proteomes" id="UP000644693">
    <property type="component" value="Unassembled WGS sequence"/>
</dbReference>
<evidence type="ECO:0000259" key="6">
    <source>
        <dbReference type="Pfam" id="PF00535"/>
    </source>
</evidence>
<dbReference type="Gene3D" id="3.90.550.10">
    <property type="entry name" value="Spore Coat Polysaccharide Biosynthesis Protein SpsA, Chain A"/>
    <property type="match status" value="1"/>
</dbReference>
<reference evidence="7" key="1">
    <citation type="journal article" date="2014" name="Int. J. Syst. Evol. Microbiol.">
        <title>Complete genome sequence of Corynebacterium casei LMG S-19264T (=DSM 44701T), isolated from a smear-ripened cheese.</title>
        <authorList>
            <consortium name="US DOE Joint Genome Institute (JGI-PGF)"/>
            <person name="Walter F."/>
            <person name="Albersmeier A."/>
            <person name="Kalinowski J."/>
            <person name="Ruckert C."/>
        </authorList>
    </citation>
    <scope>NUCLEOTIDE SEQUENCE</scope>
    <source>
        <strain evidence="7">KCTC 23430</strain>
    </source>
</reference>
<evidence type="ECO:0000256" key="1">
    <source>
        <dbReference type="ARBA" id="ARBA00004236"/>
    </source>
</evidence>
<dbReference type="Pfam" id="PF00535">
    <property type="entry name" value="Glycos_transf_2"/>
    <property type="match status" value="1"/>
</dbReference>
<sequence>MSPAVSVTFVVPVLNESGRIHALLAHLKGAFPDARRIVVDGQSTDETVKAALVLADQVLVGEPGRAAQMNLGAAGAFSDYLCFLHADTEPRFDQAYLLQALQDQPEWGFFPVELSGASGMLRVIQQGINWRSRLTGVATGDQLMFVRRELFEQLRGFASIPLMEDVELSKRLRRVSRPRVMTLPVRTSSRRWRERGVWRTMLQMWWMRLAYVCGASPRWLYQHYYGR</sequence>
<dbReference type="GO" id="GO:0005886">
    <property type="term" value="C:plasma membrane"/>
    <property type="evidence" value="ECO:0007669"/>
    <property type="project" value="UniProtKB-SubCell"/>
</dbReference>
<dbReference type="EMBL" id="BMYM01000001">
    <property type="protein sequence ID" value="GHD30708.1"/>
    <property type="molecule type" value="Genomic_DNA"/>
</dbReference>
<proteinExistence type="predicted"/>
<gene>
    <name evidence="7" type="ORF">GCM10007053_12780</name>
</gene>
<evidence type="ECO:0000313" key="7">
    <source>
        <dbReference type="EMBL" id="GHD30708.1"/>
    </source>
</evidence>
<dbReference type="CDD" id="cd02522">
    <property type="entry name" value="GT_2_like_a"/>
    <property type="match status" value="1"/>
</dbReference>
<organism evidence="7 8">
    <name type="scientific">Parahalioglobus pacificus</name>
    <dbReference type="NCBI Taxonomy" id="930806"/>
    <lineage>
        <taxon>Bacteria</taxon>
        <taxon>Pseudomonadati</taxon>
        <taxon>Pseudomonadota</taxon>
        <taxon>Gammaproteobacteria</taxon>
        <taxon>Cellvibrionales</taxon>
        <taxon>Halieaceae</taxon>
        <taxon>Parahalioglobus</taxon>
    </lineage>
</organism>
<evidence type="ECO:0000256" key="3">
    <source>
        <dbReference type="ARBA" id="ARBA00022676"/>
    </source>
</evidence>
<accession>A0A918XG99</accession>
<comment type="subcellular location">
    <subcellularLocation>
        <location evidence="1">Cell membrane</location>
    </subcellularLocation>
</comment>
<dbReference type="RefSeq" id="WP_189476347.1">
    <property type="nucleotide sequence ID" value="NZ_BMYM01000001.1"/>
</dbReference>
<reference evidence="7" key="2">
    <citation type="submission" date="2020-09" db="EMBL/GenBank/DDBJ databases">
        <authorList>
            <person name="Sun Q."/>
            <person name="Kim S."/>
        </authorList>
    </citation>
    <scope>NUCLEOTIDE SEQUENCE</scope>
    <source>
        <strain evidence="7">KCTC 23430</strain>
    </source>
</reference>
<dbReference type="PANTHER" id="PTHR43646:SF2">
    <property type="entry name" value="GLYCOSYLTRANSFERASE 2-LIKE DOMAIN-CONTAINING PROTEIN"/>
    <property type="match status" value="1"/>
</dbReference>